<dbReference type="PANTHER" id="PTHR36932">
    <property type="entry name" value="CAPSULAR POLYSACCHARIDE BIOSYNTHESIS PROTEIN"/>
    <property type="match status" value="1"/>
</dbReference>
<protein>
    <recommendedName>
        <fullName evidence="1">AMP-dependent synthetase/ligase domain-containing protein</fullName>
    </recommendedName>
</protein>
<dbReference type="SUPFAM" id="SSF56801">
    <property type="entry name" value="Acetyl-CoA synthetase-like"/>
    <property type="match status" value="1"/>
</dbReference>
<reference evidence="2" key="1">
    <citation type="submission" date="2022-12" db="EMBL/GenBank/DDBJ databases">
        <title>Reference genome sequencing for broad-spectrum identification of bacterial and archaeal isolates by mass spectrometry.</title>
        <authorList>
            <person name="Sekiguchi Y."/>
            <person name="Tourlousse D.M."/>
        </authorList>
    </citation>
    <scope>NUCLEOTIDE SEQUENCE</scope>
    <source>
        <strain evidence="2">H2</strain>
    </source>
</reference>
<dbReference type="Proteomes" id="UP001144352">
    <property type="component" value="Unassembled WGS sequence"/>
</dbReference>
<dbReference type="InterPro" id="IPR000873">
    <property type="entry name" value="AMP-dep_synth/lig_dom"/>
</dbReference>
<feature type="domain" description="AMP-dependent synthetase/ligase" evidence="1">
    <location>
        <begin position="99"/>
        <end position="291"/>
    </location>
</feature>
<dbReference type="RefSeq" id="WP_214186609.1">
    <property type="nucleotide sequence ID" value="NZ_BSDS01000002.1"/>
</dbReference>
<proteinExistence type="predicted"/>
<dbReference type="AlphaFoldDB" id="A0A9W6G2U1"/>
<dbReference type="NCBIfam" id="NF045666">
    <property type="entry name" value="DVU1553_fam_AMP"/>
    <property type="match status" value="1"/>
</dbReference>
<dbReference type="Pfam" id="PF00501">
    <property type="entry name" value="AMP-binding"/>
    <property type="match status" value="1"/>
</dbReference>
<gene>
    <name evidence="2" type="ORF">GHYDROH2_29170</name>
</gene>
<dbReference type="EMBL" id="BSDS01000002">
    <property type="protein sequence ID" value="GLI39416.1"/>
    <property type="molecule type" value="Genomic_DNA"/>
</dbReference>
<organism evidence="2 3">
    <name type="scientific">Geobacter hydrogenophilus</name>
    <dbReference type="NCBI Taxonomy" id="40983"/>
    <lineage>
        <taxon>Bacteria</taxon>
        <taxon>Pseudomonadati</taxon>
        <taxon>Thermodesulfobacteriota</taxon>
        <taxon>Desulfuromonadia</taxon>
        <taxon>Geobacterales</taxon>
        <taxon>Geobacteraceae</taxon>
        <taxon>Geobacter</taxon>
    </lineage>
</organism>
<evidence type="ECO:0000313" key="2">
    <source>
        <dbReference type="EMBL" id="GLI39416.1"/>
    </source>
</evidence>
<name>A0A9W6G2U1_9BACT</name>
<sequence>MKRTPLEAWIAGKLPGGAGTLTEQLERYQLRKLRETVAYARDNSPFYRHHLSPLGDNPVTDLRDFASIPFTTASDLRREGTRMLCTSQDEIERVVTLQSSGTTGPPKRLFFTGEDLETTIDFFAHGMATLVEPGRTVIIFLPGTVRDSVGDLLARALDRTNVKPVIWGPVHDAAAARTEILKHRNPCLVGIPTQILALARGDLAGSIPRGWVESVLLSTDYVSGAIEEELKRLWGCRVLTHYGMTETGLGGGVECEAGEGYHLRESDLYTEIIDPVTGVPLPDGEEGEVVFTTLTRRGMPLVRYRTGDRARLVTVPCPCGTPLKRLGRVQGRIETEVLLKEGRRLRMSALDEALFPIPGLLNFAAEVVSREGSDHLHLNLHTVAGEEETVARGILPALITADTTGAFFRDKLLVLGNITFSPAEWSGTGVAKRQILDRRGLK</sequence>
<dbReference type="PANTHER" id="PTHR36932:SF1">
    <property type="entry name" value="CAPSULAR POLYSACCHARIDE BIOSYNTHESIS PROTEIN"/>
    <property type="match status" value="1"/>
</dbReference>
<dbReference type="InterPro" id="IPR042099">
    <property type="entry name" value="ANL_N_sf"/>
</dbReference>
<accession>A0A9W6G2U1</accession>
<evidence type="ECO:0000259" key="1">
    <source>
        <dbReference type="Pfam" id="PF00501"/>
    </source>
</evidence>
<dbReference type="InterPro" id="IPR053158">
    <property type="entry name" value="CapK_Type1_Caps_Biosynth"/>
</dbReference>
<dbReference type="Gene3D" id="3.40.50.12780">
    <property type="entry name" value="N-terminal domain of ligase-like"/>
    <property type="match status" value="1"/>
</dbReference>
<comment type="caution">
    <text evidence="2">The sequence shown here is derived from an EMBL/GenBank/DDBJ whole genome shotgun (WGS) entry which is preliminary data.</text>
</comment>
<evidence type="ECO:0000313" key="3">
    <source>
        <dbReference type="Proteomes" id="UP001144352"/>
    </source>
</evidence>
<keyword evidence="3" id="KW-1185">Reference proteome</keyword>